<dbReference type="GO" id="GO:0009898">
    <property type="term" value="C:cytoplasmic side of plasma membrane"/>
    <property type="evidence" value="ECO:0007669"/>
    <property type="project" value="TreeGrafter"/>
</dbReference>
<dbReference type="InterPro" id="IPR050625">
    <property type="entry name" value="ParA/MinD_ATPase"/>
</dbReference>
<accession>A0A975AVK5</accession>
<dbReference type="GO" id="GO:0005524">
    <property type="term" value="F:ATP binding"/>
    <property type="evidence" value="ECO:0007669"/>
    <property type="project" value="UniProtKB-KW"/>
</dbReference>
<dbReference type="KEGG" id="aaut:ACETAC_10645"/>
<dbReference type="EMBL" id="CP060096">
    <property type="protein sequence ID" value="QSZ27274.1"/>
    <property type="molecule type" value="Genomic_DNA"/>
</dbReference>
<reference evidence="4" key="1">
    <citation type="submission" date="2020-08" db="EMBL/GenBank/DDBJ databases">
        <title>Genomic insights into the carbon and energy metabolism of the first obligate autotrophic acetogenic bacterium Aceticella autotrophica gen. nov., sp. nov.</title>
        <authorList>
            <person name="Toshchakov S.V."/>
            <person name="Elcheninov A.G."/>
            <person name="Kublanov I.V."/>
            <person name="Frolov E.N."/>
            <person name="Lebedinsky A.V."/>
        </authorList>
    </citation>
    <scope>NUCLEOTIDE SEQUENCE</scope>
    <source>
        <strain evidence="4">3443-3Ac</strain>
    </source>
</reference>
<proteinExistence type="predicted"/>
<evidence type="ECO:0000256" key="2">
    <source>
        <dbReference type="ARBA" id="ARBA00022840"/>
    </source>
</evidence>
<dbReference type="RefSeq" id="WP_284679962.1">
    <property type="nucleotide sequence ID" value="NZ_CP060096.1"/>
</dbReference>
<dbReference type="PANTHER" id="PTHR43384:SF6">
    <property type="entry name" value="SEPTUM SITE-DETERMINING PROTEIN MIND HOMOLOG, CHLOROPLASTIC"/>
    <property type="match status" value="1"/>
</dbReference>
<evidence type="ECO:0000313" key="4">
    <source>
        <dbReference type="EMBL" id="QSZ27274.1"/>
    </source>
</evidence>
<organism evidence="4 5">
    <name type="scientific">Aceticella autotrophica</name>
    <dbReference type="NCBI Taxonomy" id="2755338"/>
    <lineage>
        <taxon>Bacteria</taxon>
        <taxon>Bacillati</taxon>
        <taxon>Bacillota</taxon>
        <taxon>Clostridia</taxon>
        <taxon>Thermoanaerobacterales</taxon>
        <taxon>Thermoanaerobacteraceae</taxon>
        <taxon>Aceticella</taxon>
    </lineage>
</organism>
<dbReference type="Gene3D" id="3.40.50.300">
    <property type="entry name" value="P-loop containing nucleotide triphosphate hydrolases"/>
    <property type="match status" value="1"/>
</dbReference>
<keyword evidence="5" id="KW-1185">Reference proteome</keyword>
<dbReference type="PIRSF" id="PIRSF005647">
    <property type="entry name" value="CooC"/>
    <property type="match status" value="1"/>
</dbReference>
<dbReference type="SUPFAM" id="SSF52540">
    <property type="entry name" value="P-loop containing nucleoside triphosphate hydrolases"/>
    <property type="match status" value="1"/>
</dbReference>
<keyword evidence="1" id="KW-0547">Nucleotide-binding</keyword>
<dbReference type="GO" id="GO:0016887">
    <property type="term" value="F:ATP hydrolysis activity"/>
    <property type="evidence" value="ECO:0007669"/>
    <property type="project" value="TreeGrafter"/>
</dbReference>
<dbReference type="CDD" id="cd02034">
    <property type="entry name" value="CooC1"/>
    <property type="match status" value="1"/>
</dbReference>
<dbReference type="InterPro" id="IPR002586">
    <property type="entry name" value="CobQ/CobB/MinD/ParA_Nub-bd_dom"/>
</dbReference>
<dbReference type="GO" id="GO:0005829">
    <property type="term" value="C:cytosol"/>
    <property type="evidence" value="ECO:0007669"/>
    <property type="project" value="TreeGrafter"/>
</dbReference>
<feature type="domain" description="CobQ/CobB/MinD/ParA nucleotide binding" evidence="3">
    <location>
        <begin position="4"/>
        <end position="232"/>
    </location>
</feature>
<protein>
    <submittedName>
        <fullName evidence="4">AAA family ATPase</fullName>
    </submittedName>
</protein>
<evidence type="ECO:0000259" key="3">
    <source>
        <dbReference type="Pfam" id="PF01656"/>
    </source>
</evidence>
<sequence>MKIAITGKGGVGKTTLAGVLARLYASEGKKVLAVDADPDANLALSVGFSSEEAAKITPISELKKLVAERTSAKPGVFGQMFKLNPRVDDIPDKYSREHKGVKLLIMGTVEKGGNGCVCPESALIRSLMKHLIIFRDEVVIMDMEAGIEHLGRGTADAMDALIVVVEPGARSLQTYYKIKQLASDIKIKNIFVVFNKVRNKEDIEFLKSNIKDEFLGFISYDQNIIKADLEGVSPFDTSPKTVEEIKEIRDSLEKKLLSKIN</sequence>
<dbReference type="InterPro" id="IPR027417">
    <property type="entry name" value="P-loop_NTPase"/>
</dbReference>
<keyword evidence="2" id="KW-0067">ATP-binding</keyword>
<evidence type="ECO:0000313" key="5">
    <source>
        <dbReference type="Proteomes" id="UP000671913"/>
    </source>
</evidence>
<dbReference type="GO" id="GO:0051782">
    <property type="term" value="P:negative regulation of cell division"/>
    <property type="evidence" value="ECO:0007669"/>
    <property type="project" value="TreeGrafter"/>
</dbReference>
<dbReference type="Pfam" id="PF01656">
    <property type="entry name" value="CbiA"/>
    <property type="match status" value="1"/>
</dbReference>
<gene>
    <name evidence="4" type="ORF">ACETAC_10645</name>
</gene>
<evidence type="ECO:0000256" key="1">
    <source>
        <dbReference type="ARBA" id="ARBA00022741"/>
    </source>
</evidence>
<dbReference type="FunFam" id="3.40.50.300:FF:001573">
    <property type="entry name" value="Carbon monoxide dehydrogenase accessory protein CooC"/>
    <property type="match status" value="1"/>
</dbReference>
<dbReference type="AlphaFoldDB" id="A0A975AVK5"/>
<name>A0A975AVK5_9THEO</name>
<dbReference type="PANTHER" id="PTHR43384">
    <property type="entry name" value="SEPTUM SITE-DETERMINING PROTEIN MIND HOMOLOG, CHLOROPLASTIC-RELATED"/>
    <property type="match status" value="1"/>
</dbReference>
<dbReference type="Proteomes" id="UP000671913">
    <property type="component" value="Chromosome"/>
</dbReference>
<dbReference type="InterPro" id="IPR014433">
    <property type="entry name" value="CooC"/>
</dbReference>